<dbReference type="PANTHER" id="PTHR33606">
    <property type="entry name" value="PROTEIN YCII"/>
    <property type="match status" value="1"/>
</dbReference>
<dbReference type="InterPro" id="IPR005545">
    <property type="entry name" value="YCII"/>
</dbReference>
<accession>A0ABR1K7V8</accession>
<dbReference type="EMBL" id="JBANRG010000001">
    <property type="protein sequence ID" value="KAK7472956.1"/>
    <property type="molecule type" value="Genomic_DNA"/>
</dbReference>
<dbReference type="Gene3D" id="3.30.70.1060">
    <property type="entry name" value="Dimeric alpha+beta barrel"/>
    <property type="match status" value="1"/>
</dbReference>
<dbReference type="SUPFAM" id="SSF54909">
    <property type="entry name" value="Dimeric alpha+beta barrel"/>
    <property type="match status" value="1"/>
</dbReference>
<dbReference type="Pfam" id="PF03795">
    <property type="entry name" value="YCII"/>
    <property type="match status" value="1"/>
</dbReference>
<organism evidence="2 3">
    <name type="scientific">Marasmiellus scandens</name>
    <dbReference type="NCBI Taxonomy" id="2682957"/>
    <lineage>
        <taxon>Eukaryota</taxon>
        <taxon>Fungi</taxon>
        <taxon>Dikarya</taxon>
        <taxon>Basidiomycota</taxon>
        <taxon>Agaricomycotina</taxon>
        <taxon>Agaricomycetes</taxon>
        <taxon>Agaricomycetidae</taxon>
        <taxon>Agaricales</taxon>
        <taxon>Marasmiineae</taxon>
        <taxon>Omphalotaceae</taxon>
        <taxon>Marasmiellus</taxon>
    </lineage>
</organism>
<reference evidence="2 3" key="1">
    <citation type="submission" date="2024-01" db="EMBL/GenBank/DDBJ databases">
        <title>A draft genome for the cacao thread blight pathogen Marasmiellus scandens.</title>
        <authorList>
            <person name="Baruah I.K."/>
            <person name="Leung J."/>
            <person name="Bukari Y."/>
            <person name="Amoako-Attah I."/>
            <person name="Meinhardt L.W."/>
            <person name="Bailey B.A."/>
            <person name="Cohen S.P."/>
        </authorList>
    </citation>
    <scope>NUCLEOTIDE SEQUENCE [LARGE SCALE GENOMIC DNA]</scope>
    <source>
        <strain evidence="2 3">GH-19</strain>
    </source>
</reference>
<keyword evidence="3" id="KW-1185">Reference proteome</keyword>
<gene>
    <name evidence="2" type="ORF">VKT23_001060</name>
</gene>
<name>A0ABR1K7V8_9AGAR</name>
<dbReference type="InterPro" id="IPR011008">
    <property type="entry name" value="Dimeric_a/b-barrel"/>
</dbReference>
<dbReference type="PANTHER" id="PTHR33606:SF3">
    <property type="entry name" value="PROTEIN YCII"/>
    <property type="match status" value="1"/>
</dbReference>
<proteinExistence type="predicted"/>
<protein>
    <recommendedName>
        <fullName evidence="1">YCII-related domain-containing protein</fullName>
    </recommendedName>
</protein>
<evidence type="ECO:0000313" key="3">
    <source>
        <dbReference type="Proteomes" id="UP001498398"/>
    </source>
</evidence>
<dbReference type="InterPro" id="IPR051807">
    <property type="entry name" value="Sec-metab_biosynth-assoc"/>
</dbReference>
<sequence>MSTTAVSEARPKFLVYAPDKTEEGTFERRLTARPDHLVKAKENISSGFIRVGGALVSPDTYQLPDKKMVGSAFICEADNIEDVRKQVEDDVYYKNGIWDPEKIVILPIIPATPIP</sequence>
<feature type="domain" description="YCII-related" evidence="1">
    <location>
        <begin position="14"/>
        <end position="99"/>
    </location>
</feature>
<dbReference type="Proteomes" id="UP001498398">
    <property type="component" value="Unassembled WGS sequence"/>
</dbReference>
<evidence type="ECO:0000313" key="2">
    <source>
        <dbReference type="EMBL" id="KAK7472956.1"/>
    </source>
</evidence>
<evidence type="ECO:0000259" key="1">
    <source>
        <dbReference type="Pfam" id="PF03795"/>
    </source>
</evidence>
<comment type="caution">
    <text evidence="2">The sequence shown here is derived from an EMBL/GenBank/DDBJ whole genome shotgun (WGS) entry which is preliminary data.</text>
</comment>